<reference evidence="2" key="1">
    <citation type="submission" date="2022-08" db="EMBL/GenBank/DDBJ databases">
        <title>Genome sequencing of akame (Lates japonicus).</title>
        <authorList>
            <person name="Hashiguchi Y."/>
            <person name="Takahashi H."/>
        </authorList>
    </citation>
    <scope>NUCLEOTIDE SEQUENCE</scope>
    <source>
        <strain evidence="2">Kochi</strain>
    </source>
</reference>
<feature type="region of interest" description="Disordered" evidence="1">
    <location>
        <begin position="1"/>
        <end position="47"/>
    </location>
</feature>
<feature type="compositionally biased region" description="Basic and acidic residues" evidence="1">
    <location>
        <begin position="26"/>
        <end position="42"/>
    </location>
</feature>
<protein>
    <submittedName>
        <fullName evidence="2">Liprin-alpha-3-like protein</fullName>
    </submittedName>
</protein>
<dbReference type="Proteomes" id="UP001279410">
    <property type="component" value="Unassembled WGS sequence"/>
</dbReference>
<evidence type="ECO:0000313" key="3">
    <source>
        <dbReference type="Proteomes" id="UP001279410"/>
    </source>
</evidence>
<feature type="region of interest" description="Disordered" evidence="1">
    <location>
        <begin position="154"/>
        <end position="178"/>
    </location>
</feature>
<keyword evidence="3" id="KW-1185">Reference proteome</keyword>
<evidence type="ECO:0000313" key="2">
    <source>
        <dbReference type="EMBL" id="GLD57448.1"/>
    </source>
</evidence>
<proteinExistence type="predicted"/>
<organism evidence="2 3">
    <name type="scientific">Lates japonicus</name>
    <name type="common">Japanese lates</name>
    <dbReference type="NCBI Taxonomy" id="270547"/>
    <lineage>
        <taxon>Eukaryota</taxon>
        <taxon>Metazoa</taxon>
        <taxon>Chordata</taxon>
        <taxon>Craniata</taxon>
        <taxon>Vertebrata</taxon>
        <taxon>Euteleostomi</taxon>
        <taxon>Actinopterygii</taxon>
        <taxon>Neopterygii</taxon>
        <taxon>Teleostei</taxon>
        <taxon>Neoteleostei</taxon>
        <taxon>Acanthomorphata</taxon>
        <taxon>Carangaria</taxon>
        <taxon>Carangaria incertae sedis</taxon>
        <taxon>Centropomidae</taxon>
        <taxon>Lates</taxon>
    </lineage>
</organism>
<dbReference type="EMBL" id="BRZM01000030">
    <property type="protein sequence ID" value="GLD57448.1"/>
    <property type="molecule type" value="Genomic_DNA"/>
</dbReference>
<evidence type="ECO:0000256" key="1">
    <source>
        <dbReference type="SAM" id="MobiDB-lite"/>
    </source>
</evidence>
<comment type="caution">
    <text evidence="2">The sequence shown here is derived from an EMBL/GenBank/DDBJ whole genome shotgun (WGS) entry which is preliminary data.</text>
</comment>
<dbReference type="AlphaFoldDB" id="A0AAD3MMC6"/>
<gene>
    <name evidence="2" type="ORF">AKAME5_000967000</name>
</gene>
<name>A0AAD3MMC6_LATJO</name>
<accession>A0AAD3MMC6</accession>
<feature type="region of interest" description="Disordered" evidence="1">
    <location>
        <begin position="446"/>
        <end position="470"/>
    </location>
</feature>
<sequence>MGSGTGGASLTCRGGSRRPGAMGGGKRREGAQGGGDEGRQHDLGPSQVNMLAGGRLLENLRGHPGGLGTAQLRLRELGHEEESLQRQLSVPATARLVSQEFAVTKELSVCGSSFWRERRLLTQAERNLRVPQAPRGMTSLHDIKDKLENELASRVPAQTGEEEQALQERLDEAKQTQAEPRGRGCLRLNLAFKVAALNKAPLSSHLRAEARSRLSRQLLSGGEWWWAGAARRDETPRGSGNSMGEWDLLCWVLSSRRCGGVALIARRTGALFEDGLLSQRTDRCQTLPSCRATGGHQQEINVSLTTQFWTFHPIPHSPAREMTDRYCVKGIRAVMSLLDDGWALWQASMTTVNSQSLCDGATTGQDSSQSQQKEKYQVIVVNCVSLAKGKGDRAHLGGRICLTGHDLLEACVPGSAFTPHGRPTVVTWLGEQLLEEYNALISMGTERRPDKVRQSSEPSVEKSIKDNHSCQEAGRHKNIYTVTVMEEDVQKRGPPWCDLRLLKHYTPNFRASMSKAPPSHPAKVQSEVNSGPEESRGL</sequence>
<feature type="region of interest" description="Disordered" evidence="1">
    <location>
        <begin position="510"/>
        <end position="538"/>
    </location>
</feature>